<reference evidence="1 2" key="1">
    <citation type="submission" date="2019-07" db="EMBL/GenBank/DDBJ databases">
        <title>Analysis of the biochemical properties, biological activity and biotechnological potential of siderophores and biosurfactants produced by Antarctic psychrotolerant bacteria.</title>
        <authorList>
            <person name="Styczynski M."/>
            <person name="Krucon T."/>
            <person name="Decewicz P."/>
            <person name="Dziewit L."/>
        </authorList>
    </citation>
    <scope>NUCLEOTIDE SEQUENCE [LARGE SCALE GENOMIC DNA]</scope>
    <source>
        <strain evidence="1 2">ANT_H27</strain>
    </source>
</reference>
<sequence>MFATVDHAAGPLPAQCIAVRAGGIGLSQGWHWWQKTASAGYLFIMDRPGEHQLSVADEWLDSVDPETIQRMVDSKQLRNGFARFMLNY</sequence>
<proteinExistence type="predicted"/>
<dbReference type="AlphaFoldDB" id="A0A5B0ED52"/>
<evidence type="ECO:0000313" key="2">
    <source>
        <dbReference type="Proteomes" id="UP000323856"/>
    </source>
</evidence>
<evidence type="ECO:0000313" key="1">
    <source>
        <dbReference type="EMBL" id="KAA0975761.1"/>
    </source>
</evidence>
<protein>
    <submittedName>
        <fullName evidence="1">Uncharacterized protein</fullName>
    </submittedName>
</protein>
<dbReference type="Proteomes" id="UP000323856">
    <property type="component" value="Unassembled WGS sequence"/>
</dbReference>
<accession>A0A5B0ED52</accession>
<name>A0A5B0ED52_9MICC</name>
<gene>
    <name evidence="1" type="ORF">FQ154_13240</name>
</gene>
<dbReference type="EMBL" id="VOBL01000014">
    <property type="protein sequence ID" value="KAA0975761.1"/>
    <property type="molecule type" value="Genomic_DNA"/>
</dbReference>
<dbReference type="RefSeq" id="WP_149620085.1">
    <property type="nucleotide sequence ID" value="NZ_VOBL01000014.1"/>
</dbReference>
<comment type="caution">
    <text evidence="1">The sequence shown here is derived from an EMBL/GenBank/DDBJ whole genome shotgun (WGS) entry which is preliminary data.</text>
</comment>
<organism evidence="1 2">
    <name type="scientific">Paeniglutamicibacter gangotriensis</name>
    <dbReference type="NCBI Taxonomy" id="254787"/>
    <lineage>
        <taxon>Bacteria</taxon>
        <taxon>Bacillati</taxon>
        <taxon>Actinomycetota</taxon>
        <taxon>Actinomycetes</taxon>
        <taxon>Micrococcales</taxon>
        <taxon>Micrococcaceae</taxon>
        <taxon>Paeniglutamicibacter</taxon>
    </lineage>
</organism>